<reference evidence="1" key="1">
    <citation type="submission" date="2020-07" db="EMBL/GenBank/DDBJ databases">
        <title>Complete genome sequence of Streptomyces phage Shaeky.</title>
        <authorList>
            <person name="Shodrock S.L."/>
            <person name="Higbee T."/>
            <person name="Clark J.D."/>
            <person name="Hernandez I."/>
            <person name="Liu M."/>
            <person name="Burrowes B."/>
        </authorList>
    </citation>
    <scope>NUCLEOTIDE SEQUENCE</scope>
</reference>
<protein>
    <submittedName>
        <fullName evidence="1">Uncharacterized protein</fullName>
    </submittedName>
</protein>
<name>A0A873WE45_9CAUD</name>
<accession>A0A873WE45</accession>
<evidence type="ECO:0000313" key="1">
    <source>
        <dbReference type="EMBL" id="QPB09749.1"/>
    </source>
</evidence>
<gene>
    <name evidence="1" type="ORF">CPT_Shaeky_062</name>
</gene>
<organism evidence="1 2">
    <name type="scientific">Streptomyces phage Shaeky</name>
    <dbReference type="NCBI Taxonomy" id="2767586"/>
    <lineage>
        <taxon>Viruses</taxon>
        <taxon>Duplodnaviria</taxon>
        <taxon>Heunggongvirae</taxon>
        <taxon>Uroviricota</taxon>
        <taxon>Caudoviricetes</taxon>
        <taxon>Colingsworthviridae</taxon>
        <taxon>Shaekyvirus</taxon>
        <taxon>Shaekyvirus shaeky</taxon>
    </lineage>
</organism>
<dbReference type="EMBL" id="MT701595">
    <property type="protein sequence ID" value="QPB09749.1"/>
    <property type="molecule type" value="Genomic_DNA"/>
</dbReference>
<keyword evidence="2" id="KW-1185">Reference proteome</keyword>
<dbReference type="Proteomes" id="UP000663581">
    <property type="component" value="Segment"/>
</dbReference>
<sequence>MNADIRVIIAEAQAAGVDVSLSDVVMDDVYGATVDGMPLDEWCAAMLEM</sequence>
<evidence type="ECO:0000313" key="2">
    <source>
        <dbReference type="Proteomes" id="UP000663581"/>
    </source>
</evidence>
<proteinExistence type="predicted"/>